<dbReference type="GO" id="GO:0044183">
    <property type="term" value="F:protein folding chaperone"/>
    <property type="evidence" value="ECO:0007669"/>
    <property type="project" value="InterPro"/>
</dbReference>
<dbReference type="GO" id="GO:0046872">
    <property type="term" value="F:metal ion binding"/>
    <property type="evidence" value="ECO:0007669"/>
    <property type="project" value="TreeGrafter"/>
</dbReference>
<comment type="caution">
    <text evidence="4">The sequence shown here is derived from an EMBL/GenBank/DDBJ whole genome shotgun (WGS) entry which is preliminary data.</text>
</comment>
<dbReference type="InterPro" id="IPR020818">
    <property type="entry name" value="Chaperonin_GroES"/>
</dbReference>
<dbReference type="FunFam" id="2.30.33.40:FF:000001">
    <property type="entry name" value="10 kDa chaperonin"/>
    <property type="match status" value="1"/>
</dbReference>
<dbReference type="InterPro" id="IPR011032">
    <property type="entry name" value="GroES-like_sf"/>
</dbReference>
<dbReference type="SMART" id="SM00883">
    <property type="entry name" value="Cpn10"/>
    <property type="match status" value="1"/>
</dbReference>
<dbReference type="EMBL" id="MFQR01000046">
    <property type="protein sequence ID" value="OGH84058.1"/>
    <property type="molecule type" value="Genomic_DNA"/>
</dbReference>
<proteinExistence type="inferred from homology"/>
<name>A0A1F6NJN5_9BACT</name>
<dbReference type="InterPro" id="IPR018369">
    <property type="entry name" value="Chaprnonin_Cpn10_CS"/>
</dbReference>
<evidence type="ECO:0000256" key="3">
    <source>
        <dbReference type="RuleBase" id="RU000535"/>
    </source>
</evidence>
<keyword evidence="2 3" id="KW-0143">Chaperone</keyword>
<dbReference type="Gene3D" id="2.30.33.40">
    <property type="entry name" value="GroES chaperonin"/>
    <property type="match status" value="1"/>
</dbReference>
<comment type="similarity">
    <text evidence="1 3">Belongs to the GroES chaperonin family.</text>
</comment>
<evidence type="ECO:0000313" key="4">
    <source>
        <dbReference type="EMBL" id="OGH84058.1"/>
    </source>
</evidence>
<dbReference type="AlphaFoldDB" id="A0A1F6NJN5"/>
<dbReference type="CDD" id="cd00320">
    <property type="entry name" value="cpn10"/>
    <property type="match status" value="1"/>
</dbReference>
<comment type="function">
    <text evidence="3">Together with the chaperonin GroEL, plays an essential role in assisting protein folding. The GroEL-GroES system forms a nano-cage that allows encapsulation of the non-native substrate proteins and provides a physical environment optimized to promote and accelerate protein folding. GroES binds to the apical surface of the GroEL ring, thereby capping the opening of the GroEL channel.</text>
</comment>
<dbReference type="PROSITE" id="PS00681">
    <property type="entry name" value="CHAPERONINS_CPN10"/>
    <property type="match status" value="1"/>
</dbReference>
<gene>
    <name evidence="4" type="ORF">A2261_02900</name>
</gene>
<accession>A0A1F6NJN5</accession>
<organism evidence="4 5">
    <name type="scientific">Candidatus Magasanikbacteria bacterium RIFOXYA2_FULL_44_8</name>
    <dbReference type="NCBI Taxonomy" id="1798696"/>
    <lineage>
        <taxon>Bacteria</taxon>
        <taxon>Candidatus Magasanikiibacteriota</taxon>
    </lineage>
</organism>
<evidence type="ECO:0000256" key="1">
    <source>
        <dbReference type="ARBA" id="ARBA00006975"/>
    </source>
</evidence>
<dbReference type="PANTHER" id="PTHR10772:SF63">
    <property type="entry name" value="20 KDA CHAPERONIN, CHLOROPLASTIC"/>
    <property type="match status" value="1"/>
</dbReference>
<evidence type="ECO:0000256" key="2">
    <source>
        <dbReference type="ARBA" id="ARBA00023186"/>
    </source>
</evidence>
<dbReference type="Proteomes" id="UP000177803">
    <property type="component" value="Unassembled WGS sequence"/>
</dbReference>
<dbReference type="SUPFAM" id="SSF50129">
    <property type="entry name" value="GroES-like"/>
    <property type="match status" value="1"/>
</dbReference>
<dbReference type="GO" id="GO:0051087">
    <property type="term" value="F:protein-folding chaperone binding"/>
    <property type="evidence" value="ECO:0007669"/>
    <property type="project" value="TreeGrafter"/>
</dbReference>
<dbReference type="PRINTS" id="PR00297">
    <property type="entry name" value="CHAPERONIN10"/>
</dbReference>
<dbReference type="GO" id="GO:0051082">
    <property type="term" value="F:unfolded protein binding"/>
    <property type="evidence" value="ECO:0007669"/>
    <property type="project" value="TreeGrafter"/>
</dbReference>
<evidence type="ECO:0000313" key="5">
    <source>
        <dbReference type="Proteomes" id="UP000177803"/>
    </source>
</evidence>
<dbReference type="GO" id="GO:0005524">
    <property type="term" value="F:ATP binding"/>
    <property type="evidence" value="ECO:0007669"/>
    <property type="project" value="InterPro"/>
</dbReference>
<reference evidence="4 5" key="1">
    <citation type="journal article" date="2016" name="Nat. Commun.">
        <title>Thousands of microbial genomes shed light on interconnected biogeochemical processes in an aquifer system.</title>
        <authorList>
            <person name="Anantharaman K."/>
            <person name="Brown C.T."/>
            <person name="Hug L.A."/>
            <person name="Sharon I."/>
            <person name="Castelle C.J."/>
            <person name="Probst A.J."/>
            <person name="Thomas B.C."/>
            <person name="Singh A."/>
            <person name="Wilkins M.J."/>
            <person name="Karaoz U."/>
            <person name="Brodie E.L."/>
            <person name="Williams K.H."/>
            <person name="Hubbard S.S."/>
            <person name="Banfield J.F."/>
        </authorList>
    </citation>
    <scope>NUCLEOTIDE SEQUENCE [LARGE SCALE GENOMIC DNA]</scope>
</reference>
<dbReference type="InterPro" id="IPR037124">
    <property type="entry name" value="Chaperonin_GroES_sf"/>
</dbReference>
<sequence length="100" mass="10739">MQIKPLGDRVLVRPKKEEEITASGIVLPDTVDKEKKAEGEIVAVGNGDAIAKLGLVVGVKVLFKKSGGEEVKMGKGRDEETYKILFVSSDDKSDVVAIVE</sequence>
<dbReference type="PANTHER" id="PTHR10772">
    <property type="entry name" value="10 KDA HEAT SHOCK PROTEIN"/>
    <property type="match status" value="1"/>
</dbReference>
<protein>
    <recommendedName>
        <fullName evidence="3">10 kDa chaperonin</fullName>
    </recommendedName>
</protein>
<dbReference type="Pfam" id="PF00166">
    <property type="entry name" value="Cpn10"/>
    <property type="match status" value="1"/>
</dbReference>
<comment type="subunit">
    <text evidence="3">Heptamer of 7 subunits arranged in a ring.</text>
</comment>